<keyword evidence="1" id="KW-0472">Membrane</keyword>
<dbReference type="Gene3D" id="1.20.1250.20">
    <property type="entry name" value="MFS general substrate transporter like domains"/>
    <property type="match status" value="1"/>
</dbReference>
<dbReference type="Proteomes" id="UP000646844">
    <property type="component" value="Unassembled WGS sequence"/>
</dbReference>
<feature type="transmembrane region" description="Helical" evidence="1">
    <location>
        <begin position="103"/>
        <end position="127"/>
    </location>
</feature>
<gene>
    <name evidence="2" type="ORF">HA332_07170</name>
</gene>
<evidence type="ECO:0000313" key="2">
    <source>
        <dbReference type="EMBL" id="HII74148.1"/>
    </source>
</evidence>
<dbReference type="RefSeq" id="WP_052846397.1">
    <property type="nucleotide sequence ID" value="NZ_BAABQO010000012.1"/>
</dbReference>
<organism evidence="2 3">
    <name type="scientific">Sulfurisphaera tokodaii</name>
    <dbReference type="NCBI Taxonomy" id="111955"/>
    <lineage>
        <taxon>Archaea</taxon>
        <taxon>Thermoproteota</taxon>
        <taxon>Thermoprotei</taxon>
        <taxon>Sulfolobales</taxon>
        <taxon>Sulfolobaceae</taxon>
        <taxon>Sulfurisphaera</taxon>
    </lineage>
</organism>
<keyword evidence="1" id="KW-1133">Transmembrane helix</keyword>
<keyword evidence="1" id="KW-0812">Transmembrane</keyword>
<proteinExistence type="predicted"/>
<dbReference type="GeneID" id="25400227"/>
<evidence type="ECO:0000313" key="3">
    <source>
        <dbReference type="Proteomes" id="UP000646844"/>
    </source>
</evidence>
<dbReference type="SUPFAM" id="SSF103473">
    <property type="entry name" value="MFS general substrate transporter"/>
    <property type="match status" value="1"/>
</dbReference>
<evidence type="ECO:0000256" key="1">
    <source>
        <dbReference type="SAM" id="Phobius"/>
    </source>
</evidence>
<sequence>MSEINWRSILFTISAINSLYFIITLINTLELWIISKITASGLITGILFSLTSIPFFFSYFTGTIVDTAKNKKTILLTLSFLLLVLLLLSQLELLVNNLPILILLFYTTALMTGIVFDVSGSIMSVWIKENVKEEFYKKVSSINRTITRSLGLFAEYWQGSFLR</sequence>
<feature type="transmembrane region" description="Helical" evidence="1">
    <location>
        <begin position="9"/>
        <end position="34"/>
    </location>
</feature>
<dbReference type="EMBL" id="DUJO01000029">
    <property type="protein sequence ID" value="HII74148.1"/>
    <property type="molecule type" value="Genomic_DNA"/>
</dbReference>
<evidence type="ECO:0008006" key="4">
    <source>
        <dbReference type="Google" id="ProtNLM"/>
    </source>
</evidence>
<feature type="transmembrane region" description="Helical" evidence="1">
    <location>
        <begin position="40"/>
        <end position="61"/>
    </location>
</feature>
<name>A0A832WEP2_9CREN</name>
<accession>A0A832WEP2</accession>
<dbReference type="AlphaFoldDB" id="A0A832WEP2"/>
<feature type="transmembrane region" description="Helical" evidence="1">
    <location>
        <begin position="73"/>
        <end position="91"/>
    </location>
</feature>
<dbReference type="InterPro" id="IPR036259">
    <property type="entry name" value="MFS_trans_sf"/>
</dbReference>
<comment type="caution">
    <text evidence="2">The sequence shown here is derived from an EMBL/GenBank/DDBJ whole genome shotgun (WGS) entry which is preliminary data.</text>
</comment>
<protein>
    <recommendedName>
        <fullName evidence="4">MFS transporter</fullName>
    </recommendedName>
</protein>
<reference evidence="2" key="1">
    <citation type="journal article" date="2020" name="bioRxiv">
        <title>A rank-normalized archaeal taxonomy based on genome phylogeny resolves widespread incomplete and uneven classifications.</title>
        <authorList>
            <person name="Rinke C."/>
            <person name="Chuvochina M."/>
            <person name="Mussig A.J."/>
            <person name="Chaumeil P.-A."/>
            <person name="Waite D.W."/>
            <person name="Whitman W.B."/>
            <person name="Parks D.H."/>
            <person name="Hugenholtz P."/>
        </authorList>
    </citation>
    <scope>NUCLEOTIDE SEQUENCE</scope>
    <source>
        <strain evidence="2">UBA8838</strain>
    </source>
</reference>